<accession>E0I9C3</accession>
<dbReference type="InterPro" id="IPR036779">
    <property type="entry name" value="LysM_dom_sf"/>
</dbReference>
<dbReference type="Pfam" id="PF01551">
    <property type="entry name" value="Peptidase_M23"/>
    <property type="match status" value="1"/>
</dbReference>
<dbReference type="Gene3D" id="3.10.350.10">
    <property type="entry name" value="LysM domain"/>
    <property type="match status" value="1"/>
</dbReference>
<dbReference type="CDD" id="cd12797">
    <property type="entry name" value="M23_peptidase"/>
    <property type="match status" value="1"/>
</dbReference>
<reference evidence="5 6" key="1">
    <citation type="submission" date="2010-07" db="EMBL/GenBank/DDBJ databases">
        <title>The draft genome of Paenibacillus curdlanolyticus YK9.</title>
        <authorList>
            <consortium name="US DOE Joint Genome Institute (JGI-PGF)"/>
            <person name="Lucas S."/>
            <person name="Copeland A."/>
            <person name="Lapidus A."/>
            <person name="Cheng J.-F."/>
            <person name="Bruce D."/>
            <person name="Goodwin L."/>
            <person name="Pitluck S."/>
            <person name="Land M.L."/>
            <person name="Hauser L."/>
            <person name="Chang Y.-J."/>
            <person name="Jeffries C."/>
            <person name="Anderson I.J."/>
            <person name="Johnson E."/>
            <person name="Loganathan U."/>
            <person name="Mulhopadhyay B."/>
            <person name="Kyrpides N."/>
            <person name="Woyke T.J."/>
        </authorList>
    </citation>
    <scope>NUCLEOTIDE SEQUENCE [LARGE SCALE GENOMIC DNA]</scope>
    <source>
        <strain evidence="5 6">YK9</strain>
    </source>
</reference>
<dbReference type="PROSITE" id="PS51782">
    <property type="entry name" value="LYSM"/>
    <property type="match status" value="1"/>
</dbReference>
<dbReference type="SUPFAM" id="SSF54106">
    <property type="entry name" value="LysM domain"/>
    <property type="match status" value="1"/>
</dbReference>
<dbReference type="Pfam" id="PF07501">
    <property type="entry name" value="G5"/>
    <property type="match status" value="1"/>
</dbReference>
<dbReference type="InterPro" id="IPR016047">
    <property type="entry name" value="M23ase_b-sheet_dom"/>
</dbReference>
<keyword evidence="1" id="KW-0732">Signal</keyword>
<name>E0I9C3_9BACL</name>
<evidence type="ECO:0000256" key="1">
    <source>
        <dbReference type="ARBA" id="ARBA00022729"/>
    </source>
</evidence>
<feature type="transmembrane region" description="Helical" evidence="2">
    <location>
        <begin position="6"/>
        <end position="24"/>
    </location>
</feature>
<dbReference type="InterPro" id="IPR011098">
    <property type="entry name" value="G5_dom"/>
</dbReference>
<dbReference type="AlphaFoldDB" id="E0I9C3"/>
<feature type="domain" description="LysM" evidence="4">
    <location>
        <begin position="264"/>
        <end position="308"/>
    </location>
</feature>
<organism evidence="5 6">
    <name type="scientific">Paenibacillus curdlanolyticus YK9</name>
    <dbReference type="NCBI Taxonomy" id="717606"/>
    <lineage>
        <taxon>Bacteria</taxon>
        <taxon>Bacillati</taxon>
        <taxon>Bacillota</taxon>
        <taxon>Bacilli</taxon>
        <taxon>Bacillales</taxon>
        <taxon>Paenibacillaceae</taxon>
        <taxon>Paenibacillus</taxon>
    </lineage>
</organism>
<dbReference type="Proteomes" id="UP000005387">
    <property type="component" value="Unassembled WGS sequence"/>
</dbReference>
<dbReference type="eggNOG" id="COG0739">
    <property type="taxonomic scope" value="Bacteria"/>
</dbReference>
<dbReference type="InterPro" id="IPR018392">
    <property type="entry name" value="LysM"/>
</dbReference>
<dbReference type="InterPro" id="IPR050570">
    <property type="entry name" value="Cell_wall_metabolism_enzyme"/>
</dbReference>
<dbReference type="Pfam" id="PF01476">
    <property type="entry name" value="LysM"/>
    <property type="match status" value="1"/>
</dbReference>
<evidence type="ECO:0000313" key="5">
    <source>
        <dbReference type="EMBL" id="EFM11007.1"/>
    </source>
</evidence>
<keyword evidence="6" id="KW-1185">Reference proteome</keyword>
<feature type="domain" description="G5" evidence="3">
    <location>
        <begin position="312"/>
        <end position="395"/>
    </location>
</feature>
<evidence type="ECO:0000313" key="6">
    <source>
        <dbReference type="Proteomes" id="UP000005387"/>
    </source>
</evidence>
<dbReference type="STRING" id="717606.PaecuDRAFT_2260"/>
<evidence type="ECO:0000259" key="3">
    <source>
        <dbReference type="PROSITE" id="PS51109"/>
    </source>
</evidence>
<dbReference type="SUPFAM" id="SSF51261">
    <property type="entry name" value="Duplicated hybrid motif"/>
    <property type="match status" value="1"/>
</dbReference>
<dbReference type="SMART" id="SM01208">
    <property type="entry name" value="G5"/>
    <property type="match status" value="1"/>
</dbReference>
<feature type="transmembrane region" description="Helical" evidence="2">
    <location>
        <begin position="58"/>
        <end position="76"/>
    </location>
</feature>
<dbReference type="PANTHER" id="PTHR21666">
    <property type="entry name" value="PEPTIDASE-RELATED"/>
    <property type="match status" value="1"/>
</dbReference>
<evidence type="ECO:0000256" key="2">
    <source>
        <dbReference type="SAM" id="Phobius"/>
    </source>
</evidence>
<dbReference type="EMBL" id="AEDD01000005">
    <property type="protein sequence ID" value="EFM11007.1"/>
    <property type="molecule type" value="Genomic_DNA"/>
</dbReference>
<sequence length="520" mass="56490">MNVTLFLYVFICIDIIKNPFLNSITEQGRKKKEIVMTVSKDPKSQPQGATAVNRFRKIAILIAAVIVVGLIGVISGKQYIKANTIDYYNVLMNGKVVGTVDKPETVEAMLLQKADQVKKDHPNINMVLDTGKVSYTADSGYKAEPETAATLAKLEGMLTAYATGVEVKVDGKVVGVVKDRETADRIMERVKDKYTPATAKAKEVTALAFSGDTASSTDTDTKPKLKQINIVEKVDTSAVKVDPSKVLDEASLYKKLVVGSTSNTKYTVQEGDCVGCIADKFDIPKQVIYQNNPWINDDLIKVGDVLDLTVLKPEVTVRTVESVAEIVLTDPQVVIQASANMKKGESKVLQEGSGGMKKLTYRLTKDNGYLTSEELIGYEILKKGTPKIVVKGTKVILGEGSGMFAWPVSGHSMTSSFGRRWGKMHEGIDLVGRSTIMAADDGVVEFAGEKNGYGNCVIINHKNGYKTLYGHMSSIAVKQGQVVEKGDKVGVMGNTGHSTGTHLHFEIQKNGVVQNPLKYL</sequence>
<dbReference type="Gene3D" id="2.70.70.10">
    <property type="entry name" value="Glucose Permease (Domain IIA)"/>
    <property type="match status" value="1"/>
</dbReference>
<dbReference type="Gene3D" id="2.20.230.10">
    <property type="entry name" value="Resuscitation-promoting factor rpfb"/>
    <property type="match status" value="1"/>
</dbReference>
<proteinExistence type="predicted"/>
<dbReference type="GO" id="GO:0004222">
    <property type="term" value="F:metalloendopeptidase activity"/>
    <property type="evidence" value="ECO:0007669"/>
    <property type="project" value="TreeGrafter"/>
</dbReference>
<evidence type="ECO:0000259" key="4">
    <source>
        <dbReference type="PROSITE" id="PS51782"/>
    </source>
</evidence>
<dbReference type="CDD" id="cd00118">
    <property type="entry name" value="LysM"/>
    <property type="match status" value="1"/>
</dbReference>
<dbReference type="eggNOG" id="COG3583">
    <property type="taxonomic scope" value="Bacteria"/>
</dbReference>
<dbReference type="PROSITE" id="PS51109">
    <property type="entry name" value="G5"/>
    <property type="match status" value="1"/>
</dbReference>
<protein>
    <submittedName>
        <fullName evidence="5">Peptidase M23</fullName>
    </submittedName>
</protein>
<keyword evidence="2" id="KW-0812">Transmembrane</keyword>
<dbReference type="SMART" id="SM00257">
    <property type="entry name" value="LysM"/>
    <property type="match status" value="1"/>
</dbReference>
<keyword evidence="2" id="KW-0472">Membrane</keyword>
<dbReference type="InterPro" id="IPR011055">
    <property type="entry name" value="Dup_hybrid_motif"/>
</dbReference>
<gene>
    <name evidence="5" type="ORF">PaecuDRAFT_2260</name>
</gene>
<keyword evidence="2" id="KW-1133">Transmembrane helix</keyword>
<dbReference type="PANTHER" id="PTHR21666:SF270">
    <property type="entry name" value="MUREIN HYDROLASE ACTIVATOR ENVC"/>
    <property type="match status" value="1"/>
</dbReference>